<name>A0A3R7PFS5_PENVA</name>
<dbReference type="AlphaFoldDB" id="A0A3R7PFS5"/>
<reference evidence="1 2" key="1">
    <citation type="submission" date="2018-04" db="EMBL/GenBank/DDBJ databases">
        <authorList>
            <person name="Zhang X."/>
            <person name="Yuan J."/>
            <person name="Li F."/>
            <person name="Xiang J."/>
        </authorList>
    </citation>
    <scope>NUCLEOTIDE SEQUENCE [LARGE SCALE GENOMIC DNA]</scope>
    <source>
        <tissue evidence="1">Muscle</tissue>
    </source>
</reference>
<dbReference type="InterPro" id="IPR043502">
    <property type="entry name" value="DNA/RNA_pol_sf"/>
</dbReference>
<dbReference type="SUPFAM" id="SSF56672">
    <property type="entry name" value="DNA/RNA polymerases"/>
    <property type="match status" value="1"/>
</dbReference>
<dbReference type="Proteomes" id="UP000283509">
    <property type="component" value="Unassembled WGS sequence"/>
</dbReference>
<reference evidence="1 2" key="2">
    <citation type="submission" date="2019-01" db="EMBL/GenBank/DDBJ databases">
        <title>The decoding of complex shrimp genome reveals the adaptation for benthos swimmer, frequently molting mechanism and breeding impact on genome.</title>
        <authorList>
            <person name="Sun Y."/>
            <person name="Gao Y."/>
            <person name="Yu Y."/>
        </authorList>
    </citation>
    <scope>NUCLEOTIDE SEQUENCE [LARGE SCALE GENOMIC DNA]</scope>
    <source>
        <tissue evidence="1">Muscle</tissue>
    </source>
</reference>
<sequence>MNVSVVSAMYLTQLHIIEGAVLRAMGPERAFMRSCAIRCHSQYTKTLGGYVTTPLTKFQTLHAMDMGSLYPSAMRQNNLDTTTVCSHRQIIDCRNRIMMQIMAKKPSSSSFSSSFLWGTPEALAIMDEANAFIMDRYRPCDLVVDSWKNNRKLKPNCCVTRQVTDLGYFPEVGCNADLQLAALVNDDSHVELCSLEYMLPFLVPMMIDNPAIIAEVTARLTNSLEDVVNMLEEDFTLEKDQILVKTRYSYSGNVCRQEKSRGISVLAQRQAHRLMSICVRIARRVYAYDSAKDEAVAKWSSRLLNVGNRCRVWNARQWILQGTIPLLQRRYREERVVLKRQVKLKAKSEPLAAAQFKVEEGVKKLFMNSIYGVLVLRVSSQQSDSISRWKTDNSLSRLLVGHAAEGVGGGTRHAPMGNQITQISRRIFSEHWSFDPLLFTQLHSGLWRY</sequence>
<evidence type="ECO:0008006" key="3">
    <source>
        <dbReference type="Google" id="ProtNLM"/>
    </source>
</evidence>
<organism evidence="1 2">
    <name type="scientific">Penaeus vannamei</name>
    <name type="common">Whiteleg shrimp</name>
    <name type="synonym">Litopenaeus vannamei</name>
    <dbReference type="NCBI Taxonomy" id="6689"/>
    <lineage>
        <taxon>Eukaryota</taxon>
        <taxon>Metazoa</taxon>
        <taxon>Ecdysozoa</taxon>
        <taxon>Arthropoda</taxon>
        <taxon>Crustacea</taxon>
        <taxon>Multicrustacea</taxon>
        <taxon>Malacostraca</taxon>
        <taxon>Eumalacostraca</taxon>
        <taxon>Eucarida</taxon>
        <taxon>Decapoda</taxon>
        <taxon>Dendrobranchiata</taxon>
        <taxon>Penaeoidea</taxon>
        <taxon>Penaeidae</taxon>
        <taxon>Penaeus</taxon>
    </lineage>
</organism>
<proteinExistence type="predicted"/>
<evidence type="ECO:0000313" key="2">
    <source>
        <dbReference type="Proteomes" id="UP000283509"/>
    </source>
</evidence>
<evidence type="ECO:0000313" key="1">
    <source>
        <dbReference type="EMBL" id="ROT85763.1"/>
    </source>
</evidence>
<dbReference type="EMBL" id="QCYY01000194">
    <property type="protein sequence ID" value="ROT85763.1"/>
    <property type="molecule type" value="Genomic_DNA"/>
</dbReference>
<keyword evidence="2" id="KW-1185">Reference proteome</keyword>
<comment type="caution">
    <text evidence="1">The sequence shown here is derived from an EMBL/GenBank/DDBJ whole genome shotgun (WGS) entry which is preliminary data.</text>
</comment>
<protein>
    <recommendedName>
        <fullName evidence="3">DNA-directed DNA polymerase</fullName>
    </recommendedName>
</protein>
<gene>
    <name evidence="1" type="ORF">C7M84_007427</name>
</gene>
<accession>A0A3R7PFS5</accession>
<dbReference type="GO" id="GO:0071897">
    <property type="term" value="P:DNA biosynthetic process"/>
    <property type="evidence" value="ECO:0007669"/>
    <property type="project" value="UniProtKB-ARBA"/>
</dbReference>